<evidence type="ECO:0000259" key="7">
    <source>
        <dbReference type="Pfam" id="PF23763"/>
    </source>
</evidence>
<protein>
    <submittedName>
        <fullName evidence="9">Right handed beta helix region</fullName>
    </submittedName>
</protein>
<reference evidence="9 10" key="1">
    <citation type="submission" date="2017-01" db="EMBL/GenBank/DDBJ databases">
        <authorList>
            <person name="Varghese N."/>
            <person name="Submissions S."/>
        </authorList>
    </citation>
    <scope>NUCLEOTIDE SEQUENCE [LARGE SCALE GENOMIC DNA]</scope>
    <source>
        <strain evidence="9 10">DSM 2061</strain>
    </source>
</reference>
<evidence type="ECO:0000256" key="5">
    <source>
        <dbReference type="ARBA" id="ARBA00022801"/>
    </source>
</evidence>
<proteinExistence type="predicted"/>
<evidence type="ECO:0000256" key="3">
    <source>
        <dbReference type="ARBA" id="ARBA00022729"/>
    </source>
</evidence>
<comment type="caution">
    <text evidence="9">The sequence shown here is derived from an EMBL/GenBank/DDBJ whole genome shotgun (WGS) entry which is preliminary data.</text>
</comment>
<name>A0ABY1L1L8_9FLAO</name>
<dbReference type="Gene3D" id="2.160.20.10">
    <property type="entry name" value="Single-stranded right-handed beta-helix, Pectin lyase-like"/>
    <property type="match status" value="1"/>
</dbReference>
<keyword evidence="6" id="KW-0326">Glycosidase</keyword>
<organism evidence="9 10">
    <name type="scientific">Zobellia uliginosa</name>
    <dbReference type="NCBI Taxonomy" id="143224"/>
    <lineage>
        <taxon>Bacteria</taxon>
        <taxon>Pseudomonadati</taxon>
        <taxon>Bacteroidota</taxon>
        <taxon>Flavobacteriia</taxon>
        <taxon>Flavobacteriales</taxon>
        <taxon>Flavobacteriaceae</taxon>
        <taxon>Zobellia</taxon>
    </lineage>
</organism>
<dbReference type="EMBL" id="FTOB01000011">
    <property type="protein sequence ID" value="SIT11516.1"/>
    <property type="molecule type" value="Genomic_DNA"/>
</dbReference>
<gene>
    <name evidence="9" type="ORF">SAMN05421766_11112</name>
</gene>
<keyword evidence="3" id="KW-0732">Signal</keyword>
<dbReference type="SUPFAM" id="SSF51126">
    <property type="entry name" value="Pectin lyase-like"/>
    <property type="match status" value="2"/>
</dbReference>
<dbReference type="InterPro" id="IPR057275">
    <property type="entry name" value="Beta-barrel_GLAA-B_I"/>
</dbReference>
<dbReference type="Pfam" id="PF23764">
    <property type="entry name" value="Beta-barrel_GLAA-B_II"/>
    <property type="match status" value="1"/>
</dbReference>
<dbReference type="Pfam" id="PF23763">
    <property type="entry name" value="Beta-barrel_GLAA-B_I"/>
    <property type="match status" value="1"/>
</dbReference>
<dbReference type="InterPro" id="IPR011050">
    <property type="entry name" value="Pectin_lyase_fold/virulence"/>
</dbReference>
<evidence type="ECO:0000256" key="4">
    <source>
        <dbReference type="ARBA" id="ARBA00022737"/>
    </source>
</evidence>
<dbReference type="InterPro" id="IPR056441">
    <property type="entry name" value="Beta-barrel_GLAA-B_II"/>
</dbReference>
<sequence length="634" mass="71855">MSKPFYSRKLHILILLTIIFSLSACFSDKNGKIKLLHFSSDISSDATPFVLKELLDKENEGVSKITFEKGEYHFYPDKGLEKFCYISNHNDVVIKTAFPLSQMKGLTIDGQGATFVFHGKMIPFLIDGSTNIAIKNLSIDWEVPFHSEALIVANDLENKTFDLKIAKEYPYEIRNGQLYFIKESYEHNLGQAILYDPERRAIAYNTEDYTPLTIYNNLPNKNTKTAVAYKYKVDSHDPVQNRIAREYALRVEELEPGLVRVYNHRKKIPPVGKVLVCKGEQHANRLAPAIRITNTNGFNAKNVKVHHAGGMGLIAENSSDLILDRFDVTPSRGRMVSTTADATHFVGCRGRIELKKCIFKNQLDDATNVHGTYQEVVDVIDEFTIGVRMGHYQQQGFVIGKPKDKVGLVRLKNSFFPYDSLTIKSVQKLNSRYQKITFNESLPASLESGDLIENLSAYPEMLLVEDCIISNNRARGLLLSTPNETVIRNNFFSTEMEALLIPVESGHWFESGNGANISIIDNTFQDCNHSGYNRGVIRFVTDDDNHNIAFNNINIKGNTFNHFDNLILEVANTDGLVFQENVITNSKTFPKRHNQKSAFRLKSSRNIQFKKNTYEGDAETVVEVEGNMQKVEFN</sequence>
<feature type="domain" description="GLAA-B beta-barrel" evidence="7">
    <location>
        <begin position="147"/>
        <end position="275"/>
    </location>
</feature>
<evidence type="ECO:0000313" key="10">
    <source>
        <dbReference type="Proteomes" id="UP000185728"/>
    </source>
</evidence>
<dbReference type="PROSITE" id="PS51257">
    <property type="entry name" value="PROKAR_LIPOPROTEIN"/>
    <property type="match status" value="1"/>
</dbReference>
<comment type="catalytic activity">
    <reaction evidence="1">
        <text>Hydrolysis of terminal, non-reducing alpha-D-galactose residues in alpha-D-galactosides, including galactose oligosaccharides, galactomannans and galactolipids.</text>
        <dbReference type="EC" id="3.2.1.22"/>
    </reaction>
</comment>
<dbReference type="InterPro" id="IPR012334">
    <property type="entry name" value="Pectin_lyas_fold"/>
</dbReference>
<keyword evidence="5" id="KW-0378">Hydrolase</keyword>
<feature type="domain" description="GLAA-B beta-barrel" evidence="8">
    <location>
        <begin position="384"/>
        <end position="452"/>
    </location>
</feature>
<evidence type="ECO:0000259" key="8">
    <source>
        <dbReference type="Pfam" id="PF23764"/>
    </source>
</evidence>
<keyword evidence="4" id="KW-0677">Repeat</keyword>
<evidence type="ECO:0000256" key="2">
    <source>
        <dbReference type="ARBA" id="ARBA00001271"/>
    </source>
</evidence>
<evidence type="ECO:0000313" key="9">
    <source>
        <dbReference type="EMBL" id="SIT11516.1"/>
    </source>
</evidence>
<accession>A0ABY1L1L8</accession>
<dbReference type="Proteomes" id="UP000185728">
    <property type="component" value="Unassembled WGS sequence"/>
</dbReference>
<comment type="catalytic activity">
    <reaction evidence="2">
        <text>Hydrolysis of terminal, non-reducing branched (1-&gt;3)-alpha-D-galactosidic residues, producing free D-galactose.</text>
        <dbReference type="EC" id="3.2.1.n1"/>
    </reaction>
</comment>
<evidence type="ECO:0000256" key="6">
    <source>
        <dbReference type="ARBA" id="ARBA00023295"/>
    </source>
</evidence>
<evidence type="ECO:0000256" key="1">
    <source>
        <dbReference type="ARBA" id="ARBA00001255"/>
    </source>
</evidence>
<keyword evidence="10" id="KW-1185">Reference proteome</keyword>